<dbReference type="InterPro" id="IPR008391">
    <property type="entry name" value="AXE1_dom"/>
</dbReference>
<dbReference type="KEGG" id="pfer:IRI77_31720"/>
<sequence>MAGNTRRSFLGGALGAPALLAQANLGRAEAGSGQPFPGAAYHQYSRCLPDYLRGLAASARRTREAALAKLTTPAAIQQRQRWVRQTLVELIGSLPERTNLNAKTVGSFERAGYRVERLVYESRPDFHIPANLYIPAGKPPFPAVLFQLGHSGNGKAYDSYQRACQGLVKLGFLVLSFDPMGQGERIYYPGVPGQRTRLEGGADGEHTVPGRQMLLTGTTSTQMQLWDAIRSLDYLASHPLADATRLASTGQSGGATLTMLLCAVDDRLKTAAVFSGNTENVACRNFLPPGSTDDAEQNFVGCGPLGFDRWDLFYPFAPKPLLISVSDKDSFGTYSPNYVSDGWEEYQKLAAVYKTMGAAGSLSWADTPLPHGLSYDSRLQMYNWMLRHLKGDPQGVTQEPAVAPEPDSTLWVTPDASVISSFGGATPFSLTRQRAGAIAPARTPVSLEKLLRLERPTPSAPVSLRKVPSARGVTIEALEVPCVPGVVLPVWQFHPSQDAGPGPILLLLHPGGRNRAWHEGELCHSLALDGMTVCAADVRGIGDMAPEFSPGAPGYMREHQEEENYAWGSLILGRPLLGQRTTDVLALARALRTGPGGRGRRLVVAAYGAMAVPALCAACLDPGIERLYLAGGLSSFRSLVETEDYRHSLADFVPGVLGQTDLPELVAQLAPRKVVLGGMVDAAGKPHSLEAGKTIYAAALQRGHVEFRAEPGWSLETLRAVCR</sequence>
<keyword evidence="3" id="KW-1185">Reference proteome</keyword>
<dbReference type="SUPFAM" id="SSF53474">
    <property type="entry name" value="alpha/beta-Hydrolases"/>
    <property type="match status" value="2"/>
</dbReference>
<dbReference type="InterPro" id="IPR006311">
    <property type="entry name" value="TAT_signal"/>
</dbReference>
<dbReference type="RefSeq" id="WP_194448956.1">
    <property type="nucleotide sequence ID" value="NZ_CP063849.1"/>
</dbReference>
<dbReference type="Gene3D" id="3.40.50.1820">
    <property type="entry name" value="alpha/beta hydrolase"/>
    <property type="match status" value="2"/>
</dbReference>
<dbReference type="PROSITE" id="PS51318">
    <property type="entry name" value="TAT"/>
    <property type="match status" value="1"/>
</dbReference>
<dbReference type="Pfam" id="PF05448">
    <property type="entry name" value="AXE1"/>
    <property type="match status" value="1"/>
</dbReference>
<dbReference type="InterPro" id="IPR029058">
    <property type="entry name" value="AB_hydrolase_fold"/>
</dbReference>
<evidence type="ECO:0000259" key="1">
    <source>
        <dbReference type="Pfam" id="PF05448"/>
    </source>
</evidence>
<dbReference type="EMBL" id="CP063849">
    <property type="protein sequence ID" value="QOY87287.1"/>
    <property type="molecule type" value="Genomic_DNA"/>
</dbReference>
<protein>
    <submittedName>
        <fullName evidence="2">Acetylxylan esterase</fullName>
    </submittedName>
</protein>
<dbReference type="PANTHER" id="PTHR22946">
    <property type="entry name" value="DIENELACTONE HYDROLASE DOMAIN-CONTAINING PROTEIN-RELATED"/>
    <property type="match status" value="1"/>
</dbReference>
<gene>
    <name evidence="2" type="ORF">IRI77_31720</name>
</gene>
<organism evidence="2 3">
    <name type="scientific">Paludibaculum fermentans</name>
    <dbReference type="NCBI Taxonomy" id="1473598"/>
    <lineage>
        <taxon>Bacteria</taxon>
        <taxon>Pseudomonadati</taxon>
        <taxon>Acidobacteriota</taxon>
        <taxon>Terriglobia</taxon>
        <taxon>Bryobacterales</taxon>
        <taxon>Bryobacteraceae</taxon>
        <taxon>Paludibaculum</taxon>
    </lineage>
</organism>
<accession>A0A7S7NPA2</accession>
<evidence type="ECO:0000313" key="3">
    <source>
        <dbReference type="Proteomes" id="UP000593892"/>
    </source>
</evidence>
<feature type="domain" description="Acetyl xylan esterase" evidence="1">
    <location>
        <begin position="111"/>
        <end position="272"/>
    </location>
</feature>
<proteinExistence type="predicted"/>
<dbReference type="InterPro" id="IPR050261">
    <property type="entry name" value="FrsA_esterase"/>
</dbReference>
<dbReference type="PANTHER" id="PTHR22946:SF8">
    <property type="entry name" value="ACETYL XYLAN ESTERASE DOMAIN-CONTAINING PROTEIN"/>
    <property type="match status" value="1"/>
</dbReference>
<dbReference type="Proteomes" id="UP000593892">
    <property type="component" value="Chromosome"/>
</dbReference>
<reference evidence="2 3" key="1">
    <citation type="submission" date="2020-10" db="EMBL/GenBank/DDBJ databases">
        <title>Complete genome sequence of Paludibaculum fermentans P105T, a facultatively anaerobic acidobacterium capable of dissimilatory Fe(III) reduction.</title>
        <authorList>
            <person name="Dedysh S.N."/>
            <person name="Beletsky A.V."/>
            <person name="Kulichevskaya I.S."/>
            <person name="Mardanov A.V."/>
            <person name="Ravin N.V."/>
        </authorList>
    </citation>
    <scope>NUCLEOTIDE SEQUENCE [LARGE SCALE GENOMIC DNA]</scope>
    <source>
        <strain evidence="2 3">P105</strain>
    </source>
</reference>
<dbReference type="AlphaFoldDB" id="A0A7S7NPA2"/>
<evidence type="ECO:0000313" key="2">
    <source>
        <dbReference type="EMBL" id="QOY87287.1"/>
    </source>
</evidence>
<name>A0A7S7NPA2_PALFE</name>